<keyword evidence="3" id="KW-1185">Reference proteome</keyword>
<dbReference type="SUPFAM" id="SSF143447">
    <property type="entry name" value="AMMECR1-like"/>
    <property type="match status" value="1"/>
</dbReference>
<sequence length="210" mass="23866">MPSEQSNHGIELCRATGEMCHLCFDALTAQLKGKAISGHHSNFPNFFCPLFVSWERLSLQTSPKLRGCIGSLAPRYLHEALVEYALHSSLRDARFEPIQYSEIPHLMCKVSLLHSRELARHCLDWKIGEHGVILNFNDRSNRLDPDEKWSATYLPDVAEQQGWSKQQTVDSLIRKTGYAGCITDHLRTSLTVTRYQSSVTKVAFQEYASQ</sequence>
<evidence type="ECO:0000313" key="3">
    <source>
        <dbReference type="Proteomes" id="UP000002009"/>
    </source>
</evidence>
<proteinExistence type="predicted"/>
<dbReference type="PANTHER" id="PTHR13016">
    <property type="entry name" value="AMMECR1 HOMOLOG"/>
    <property type="match status" value="1"/>
</dbReference>
<dbReference type="RefSeq" id="XP_002507263.1">
    <property type="nucleotide sequence ID" value="XM_002507217.1"/>
</dbReference>
<accession>C1FE91</accession>
<dbReference type="Gene3D" id="3.30.700.20">
    <property type="entry name" value="Hypothetical protein ph0010, domain 1"/>
    <property type="match status" value="1"/>
</dbReference>
<dbReference type="PANTHER" id="PTHR13016:SF0">
    <property type="entry name" value="AMME SYNDROME CANDIDATE GENE 1 PROTEIN"/>
    <property type="match status" value="1"/>
</dbReference>
<dbReference type="PROSITE" id="PS51112">
    <property type="entry name" value="AMMECR1"/>
    <property type="match status" value="1"/>
</dbReference>
<dbReference type="Proteomes" id="UP000002009">
    <property type="component" value="Chromosome 1"/>
</dbReference>
<dbReference type="Pfam" id="PF01871">
    <property type="entry name" value="AMMECR1"/>
    <property type="match status" value="1"/>
</dbReference>
<dbReference type="KEGG" id="mis:MICPUN_55359"/>
<dbReference type="STRING" id="296587.C1FE91"/>
<feature type="domain" description="AMMECR1" evidence="1">
    <location>
        <begin position="8"/>
        <end position="210"/>
    </location>
</feature>
<name>C1FE91_MICCC</name>
<protein>
    <recommendedName>
        <fullName evidence="1">AMMECR1 domain-containing protein</fullName>
    </recommendedName>
</protein>
<dbReference type="InterPro" id="IPR036071">
    <property type="entry name" value="AMMECR1_dom_sf"/>
</dbReference>
<evidence type="ECO:0000259" key="1">
    <source>
        <dbReference type="PROSITE" id="PS51112"/>
    </source>
</evidence>
<evidence type="ECO:0000313" key="2">
    <source>
        <dbReference type="EMBL" id="ACO68521.1"/>
    </source>
</evidence>
<reference evidence="2 3" key="1">
    <citation type="journal article" date="2009" name="Science">
        <title>Green evolution and dynamic adaptations revealed by genomes of the marine picoeukaryotes Micromonas.</title>
        <authorList>
            <person name="Worden A.Z."/>
            <person name="Lee J.H."/>
            <person name="Mock T."/>
            <person name="Rouze P."/>
            <person name="Simmons M.P."/>
            <person name="Aerts A.L."/>
            <person name="Allen A.E."/>
            <person name="Cuvelier M.L."/>
            <person name="Derelle E."/>
            <person name="Everett M.V."/>
            <person name="Foulon E."/>
            <person name="Grimwood J."/>
            <person name="Gundlach H."/>
            <person name="Henrissat B."/>
            <person name="Napoli C."/>
            <person name="McDonald S.M."/>
            <person name="Parker M.S."/>
            <person name="Rombauts S."/>
            <person name="Salamov A."/>
            <person name="Von Dassow P."/>
            <person name="Badger J.H."/>
            <person name="Coutinho P.M."/>
            <person name="Demir E."/>
            <person name="Dubchak I."/>
            <person name="Gentemann C."/>
            <person name="Eikrem W."/>
            <person name="Gready J.E."/>
            <person name="John U."/>
            <person name="Lanier W."/>
            <person name="Lindquist E.A."/>
            <person name="Lucas S."/>
            <person name="Mayer K.F."/>
            <person name="Moreau H."/>
            <person name="Not F."/>
            <person name="Otillar R."/>
            <person name="Panaud O."/>
            <person name="Pangilinan J."/>
            <person name="Paulsen I."/>
            <person name="Piegu B."/>
            <person name="Poliakov A."/>
            <person name="Robbens S."/>
            <person name="Schmutz J."/>
            <person name="Toulza E."/>
            <person name="Wyss T."/>
            <person name="Zelensky A."/>
            <person name="Zhou K."/>
            <person name="Armbrust E.V."/>
            <person name="Bhattacharya D."/>
            <person name="Goodenough U.W."/>
            <person name="Van de Peer Y."/>
            <person name="Grigoriev I.V."/>
        </authorList>
    </citation>
    <scope>NUCLEOTIDE SEQUENCE [LARGE SCALE GENOMIC DNA]</scope>
    <source>
        <strain evidence="3">RCC299 / NOUM17</strain>
    </source>
</reference>
<dbReference type="AlphaFoldDB" id="C1FE91"/>
<dbReference type="EMBL" id="CP001574">
    <property type="protein sequence ID" value="ACO68521.1"/>
    <property type="molecule type" value="Genomic_DNA"/>
</dbReference>
<organism evidence="2 3">
    <name type="scientific">Micromonas commoda (strain RCC299 / NOUM17 / CCMP2709)</name>
    <name type="common">Picoplanktonic green alga</name>
    <dbReference type="NCBI Taxonomy" id="296587"/>
    <lineage>
        <taxon>Eukaryota</taxon>
        <taxon>Viridiplantae</taxon>
        <taxon>Chlorophyta</taxon>
        <taxon>Mamiellophyceae</taxon>
        <taxon>Mamiellales</taxon>
        <taxon>Mamiellaceae</taxon>
        <taxon>Micromonas</taxon>
    </lineage>
</organism>
<dbReference type="OrthoDB" id="24630at2759"/>
<dbReference type="InterPro" id="IPR027485">
    <property type="entry name" value="AMMECR1_N"/>
</dbReference>
<dbReference type="InParanoid" id="C1FE91"/>
<dbReference type="GeneID" id="8250188"/>
<gene>
    <name evidence="2" type="ORF">MICPUN_55359</name>
</gene>
<dbReference type="InterPro" id="IPR002733">
    <property type="entry name" value="AMMECR1_domain"/>
</dbReference>
<dbReference type="eggNOG" id="KOG3274">
    <property type="taxonomic scope" value="Eukaryota"/>
</dbReference>
<dbReference type="OMA" id="LFITWNK"/>
<dbReference type="InterPro" id="IPR023473">
    <property type="entry name" value="AMMECR1"/>
</dbReference>
<dbReference type="FunCoup" id="C1FE91">
    <property type="interactions" value="1838"/>
</dbReference>